<evidence type="ECO:0000313" key="3">
    <source>
        <dbReference type="Proteomes" id="UP000536711"/>
    </source>
</evidence>
<proteinExistence type="predicted"/>
<keyword evidence="1" id="KW-0812">Transmembrane</keyword>
<dbReference type="Proteomes" id="UP000536711">
    <property type="component" value="Unassembled WGS sequence"/>
</dbReference>
<organism evidence="2 3">
    <name type="scientific">Fusarium acutatum</name>
    <dbReference type="NCBI Taxonomy" id="78861"/>
    <lineage>
        <taxon>Eukaryota</taxon>
        <taxon>Fungi</taxon>
        <taxon>Dikarya</taxon>
        <taxon>Ascomycota</taxon>
        <taxon>Pezizomycotina</taxon>
        <taxon>Sordariomycetes</taxon>
        <taxon>Hypocreomycetidae</taxon>
        <taxon>Hypocreales</taxon>
        <taxon>Nectriaceae</taxon>
        <taxon>Fusarium</taxon>
        <taxon>Fusarium fujikuroi species complex</taxon>
    </lineage>
</organism>
<evidence type="ECO:0000256" key="1">
    <source>
        <dbReference type="SAM" id="Phobius"/>
    </source>
</evidence>
<keyword evidence="3" id="KW-1185">Reference proteome</keyword>
<accession>A0A8H4JA71</accession>
<dbReference type="AlphaFoldDB" id="A0A8H4JA71"/>
<keyword evidence="1" id="KW-0472">Membrane</keyword>
<protein>
    <submittedName>
        <fullName evidence="2">Uncharacterized protein</fullName>
    </submittedName>
</protein>
<comment type="caution">
    <text evidence="2">The sequence shown here is derived from an EMBL/GenBank/DDBJ whole genome shotgun (WGS) entry which is preliminary data.</text>
</comment>
<feature type="transmembrane region" description="Helical" evidence="1">
    <location>
        <begin position="6"/>
        <end position="31"/>
    </location>
</feature>
<dbReference type="OrthoDB" id="5098300at2759"/>
<reference evidence="2 3" key="1">
    <citation type="submission" date="2020-01" db="EMBL/GenBank/DDBJ databases">
        <title>Identification and distribution of gene clusters putatively required for synthesis of sphingolipid metabolism inhibitors in phylogenetically diverse species of the filamentous fungus Fusarium.</title>
        <authorList>
            <person name="Kim H.-S."/>
            <person name="Busman M."/>
            <person name="Brown D.W."/>
            <person name="Divon H."/>
            <person name="Uhlig S."/>
            <person name="Proctor R.H."/>
        </authorList>
    </citation>
    <scope>NUCLEOTIDE SEQUENCE [LARGE SCALE GENOMIC DNA]</scope>
    <source>
        <strain evidence="2 3">NRRL 13308</strain>
    </source>
</reference>
<name>A0A8H4JA71_9HYPO</name>
<gene>
    <name evidence="2" type="ORF">FACUT_14156</name>
</gene>
<dbReference type="EMBL" id="JAADJF010000830">
    <property type="protein sequence ID" value="KAF4414583.1"/>
    <property type="molecule type" value="Genomic_DNA"/>
</dbReference>
<sequence>MDWGDGVLPILLAPFMGVLPTKDLLTIFCIWSTRVAKLLGRAASTRLVRAVLDSDASYRDNTELTEEARVFIETLLNAAEVPEPEKELVLSVSSVLLHKDVEFSEPPSPADSFLTAMCNRVKDGLVDGAMLEEFTEVPNSLIQTDRGIMRLNPLVPLLQATSSL</sequence>
<evidence type="ECO:0000313" key="2">
    <source>
        <dbReference type="EMBL" id="KAF4414583.1"/>
    </source>
</evidence>
<keyword evidence="1" id="KW-1133">Transmembrane helix</keyword>